<dbReference type="NCBIfam" id="NF006914">
    <property type="entry name" value="PRK09404.1"/>
    <property type="match status" value="1"/>
</dbReference>
<dbReference type="InterPro" id="IPR011603">
    <property type="entry name" value="2oxoglutarate_DH_E1"/>
</dbReference>
<dbReference type="GO" id="GO:0006099">
    <property type="term" value="P:tricarboxylic acid cycle"/>
    <property type="evidence" value="ECO:0007669"/>
    <property type="project" value="TreeGrafter"/>
</dbReference>
<sequence length="1024" mass="115615">MFNLKTLVKRSIQTTIKSGGLRLHNQPNYNGFNSLLRSSFATASTTINTPKSRKELSESFLDGTSSVYIEDMYNAWRKDPSSVHPSWNSFFQSADMGAPVGEAYMSPPSLGTSTATAATPSSSSSSQVNLKQVSDSMRLLLLIRAYQVRGHAISNLDPLGLEKRPVPPELLPEKYGFTEADMDTPIYVGDGLISGFLTNNAPQTTLRQVLTRLRQVYCSDIGIEYMHIQDREMCDWIREKFETPEKYKYNKDEKVEILERLSWADQFERFLGLKYKAQRRFGLDGCESLIPGMKALIDHSADMGVQEIVLGMPHRGRLNVLANVVRKPLPAIFNEFNGGVISIEGEYSGTGDVKYHLGTSYDRVTGRGKKVHLSLVANPSHLEAVNPVVEGKVRAKQTYSNDTDQQKVMAIQLHGDASVAGQGVVYETLHLSQLKNYSTGGTIHIVVNNQIGFTTNPTSSRSSMYCTDVAKTIDVPVFHVNGDNVEAVVQVCKLASEWRQRFKRDVIIDIVCYRRYGHNETDQPKFTQPIMYNKIEKQEPVIDLYSKQLISENILTQEQYLQMKNIIHEAYEKGYQEGMKYTPKASDWLESKWVGFKSPIQQGVPRKTGISQELVQSIGKVLTDIPAEFELHPTVKRLIKEKKEMFDSGSGFDWATAEALAFGSLLLDGVHVRLSGQDVERGTFSHRHSVLHDQRTDATYTPLKNLSNALKKPAAEYTVSNSSLSEFAVLGFELGYSLENPNALVLWEAQFGDFSNGAQVIIDQFISSGEQKWMRQSGLTMLLPHGYDGAGPEHSSCRFERYLQMCDSDPNKIPPPEEAERKQQQHSNWQVLNCSTPANYFHALRRQIQRDFRKPLIIATPKYLLRLTQSFSKVEEFSNQHFTRVYPEAFPQDLVAPEKVQRLVFCSGQVYYHLLGAREQAKVKDTAIVRVEQLHPFPFDLVAEQLKHYPNAKVIWCQEEPMNMGPWNFVYPFFHSTFKSIDRPFNIQYAGRPSSASPAVASHSLHKLQLETFLSEALGTKKSS</sequence>
<dbReference type="Gene3D" id="1.10.287.1150">
    <property type="entry name" value="TPP helical domain"/>
    <property type="match status" value="1"/>
</dbReference>
<dbReference type="GO" id="GO:0005739">
    <property type="term" value="C:mitochondrion"/>
    <property type="evidence" value="ECO:0007669"/>
    <property type="project" value="UniProtKB-SubCell"/>
</dbReference>
<evidence type="ECO:0000256" key="16">
    <source>
        <dbReference type="SAM" id="MobiDB-lite"/>
    </source>
</evidence>
<dbReference type="NCBIfam" id="NF008907">
    <property type="entry name" value="PRK12270.1"/>
    <property type="match status" value="1"/>
</dbReference>
<accession>A0A1L2FV41</accession>
<evidence type="ECO:0000256" key="3">
    <source>
        <dbReference type="ARBA" id="ARBA00004173"/>
    </source>
</evidence>
<evidence type="ECO:0000256" key="10">
    <source>
        <dbReference type="ARBA" id="ARBA00023052"/>
    </source>
</evidence>
<dbReference type="CDD" id="cd02016">
    <property type="entry name" value="TPP_E1_OGDC_like"/>
    <property type="match status" value="1"/>
</dbReference>
<evidence type="ECO:0000256" key="11">
    <source>
        <dbReference type="ARBA" id="ARBA00023128"/>
    </source>
</evidence>
<dbReference type="SUPFAM" id="SSF52518">
    <property type="entry name" value="Thiamin diphosphate-binding fold (THDP-binding)"/>
    <property type="match status" value="2"/>
</dbReference>
<dbReference type="Pfam" id="PF00676">
    <property type="entry name" value="E1_dh"/>
    <property type="match status" value="1"/>
</dbReference>
<dbReference type="Pfam" id="PF02779">
    <property type="entry name" value="Transket_pyr"/>
    <property type="match status" value="1"/>
</dbReference>
<dbReference type="PANTHER" id="PTHR23152:SF4">
    <property type="entry name" value="2-OXOADIPATE DEHYDROGENASE COMPLEX COMPONENT E1"/>
    <property type="match status" value="1"/>
</dbReference>
<dbReference type="GO" id="GO:0030976">
    <property type="term" value="F:thiamine pyrophosphate binding"/>
    <property type="evidence" value="ECO:0007669"/>
    <property type="project" value="InterPro"/>
</dbReference>
<evidence type="ECO:0000256" key="8">
    <source>
        <dbReference type="ARBA" id="ARBA00022946"/>
    </source>
</evidence>
<feature type="compositionally biased region" description="Low complexity" evidence="16">
    <location>
        <begin position="106"/>
        <end position="126"/>
    </location>
</feature>
<dbReference type="EMBL" id="KX539489">
    <property type="protein sequence ID" value="AOE43335.1"/>
    <property type="molecule type" value="Genomic_DNA"/>
</dbReference>
<evidence type="ECO:0000256" key="4">
    <source>
        <dbReference type="ARBA" id="ARBA00006936"/>
    </source>
</evidence>
<dbReference type="AlphaFoldDB" id="A0A1L2FV41"/>
<evidence type="ECO:0000256" key="6">
    <source>
        <dbReference type="ARBA" id="ARBA00022723"/>
    </source>
</evidence>
<name>A0A1L2FV41_9MYCE</name>
<organism evidence="18">
    <name type="scientific">Coremiostelium polycephalum</name>
    <dbReference type="NCBI Taxonomy" id="142831"/>
    <lineage>
        <taxon>Eukaryota</taxon>
        <taxon>Amoebozoa</taxon>
        <taxon>Evosea</taxon>
        <taxon>Eumycetozoa</taxon>
        <taxon>Dictyostelia</taxon>
        <taxon>Dictyosteliales</taxon>
        <taxon>Coremiostelium</taxon>
    </lineage>
</organism>
<evidence type="ECO:0000256" key="9">
    <source>
        <dbReference type="ARBA" id="ARBA00023002"/>
    </source>
</evidence>
<dbReference type="InterPro" id="IPR005475">
    <property type="entry name" value="Transketolase-like_Pyr-bd"/>
</dbReference>
<dbReference type="Gene3D" id="3.40.50.12470">
    <property type="match status" value="1"/>
</dbReference>
<comment type="cofactor">
    <cofactor evidence="1">
        <name>Mg(2+)</name>
        <dbReference type="ChEBI" id="CHEBI:18420"/>
    </cofactor>
</comment>
<evidence type="ECO:0000256" key="5">
    <source>
        <dbReference type="ARBA" id="ARBA00012280"/>
    </source>
</evidence>
<dbReference type="InterPro" id="IPR042179">
    <property type="entry name" value="KGD_C_sf"/>
</dbReference>
<comment type="cofactor">
    <cofactor evidence="2">
        <name>thiamine diphosphate</name>
        <dbReference type="ChEBI" id="CHEBI:58937"/>
    </cofactor>
</comment>
<evidence type="ECO:0000313" key="18">
    <source>
        <dbReference type="EMBL" id="AOE43335.1"/>
    </source>
</evidence>
<comment type="similarity">
    <text evidence="4">Belongs to the alpha-ketoglutarate dehydrogenase family.</text>
</comment>
<dbReference type="InterPro" id="IPR029061">
    <property type="entry name" value="THDP-binding"/>
</dbReference>
<evidence type="ECO:0000256" key="1">
    <source>
        <dbReference type="ARBA" id="ARBA00001946"/>
    </source>
</evidence>
<dbReference type="InterPro" id="IPR001017">
    <property type="entry name" value="DH_E1"/>
</dbReference>
<dbReference type="Pfam" id="PF16078">
    <property type="entry name" value="2-oxogl_dehyd_N"/>
    <property type="match status" value="1"/>
</dbReference>
<evidence type="ECO:0000256" key="14">
    <source>
        <dbReference type="ARBA" id="ARBA00042984"/>
    </source>
</evidence>
<dbReference type="FunFam" id="3.40.50.970:FF:000002">
    <property type="entry name" value="2-oxoglutarate dehydrogenase, E1 component"/>
    <property type="match status" value="1"/>
</dbReference>
<keyword evidence="7" id="KW-0460">Magnesium</keyword>
<keyword evidence="6" id="KW-0479">Metal-binding</keyword>
<feature type="domain" description="Transketolase-like pyrimidine-binding" evidence="17">
    <location>
        <begin position="652"/>
        <end position="867"/>
    </location>
</feature>
<evidence type="ECO:0000256" key="12">
    <source>
        <dbReference type="ARBA" id="ARBA00037426"/>
    </source>
</evidence>
<dbReference type="NCBIfam" id="TIGR00239">
    <property type="entry name" value="2oxo_dh_E1"/>
    <property type="match status" value="1"/>
</dbReference>
<dbReference type="PIRSF" id="PIRSF000157">
    <property type="entry name" value="Oxoglu_dh_E1"/>
    <property type="match status" value="1"/>
</dbReference>
<evidence type="ECO:0000256" key="7">
    <source>
        <dbReference type="ARBA" id="ARBA00022842"/>
    </source>
</evidence>
<keyword evidence="10" id="KW-0786">Thiamine pyrophosphate</keyword>
<dbReference type="Pfam" id="PF16870">
    <property type="entry name" value="OxoGdeHyase_C"/>
    <property type="match status" value="1"/>
</dbReference>
<keyword evidence="9" id="KW-0560">Oxidoreductase</keyword>
<evidence type="ECO:0000256" key="15">
    <source>
        <dbReference type="ARBA" id="ARBA00051911"/>
    </source>
</evidence>
<dbReference type="EC" id="1.2.4.2" evidence="5"/>
<reference evidence="18" key="1">
    <citation type="submission" date="2016-06" db="EMBL/GenBank/DDBJ databases">
        <title>A core phylogeny of Dictyostelia derived from 50 functionally divergent proteins retrieved from five existing and six newly sequenced genomes.</title>
        <authorList>
            <person name="Singh R."/>
            <person name="Schilde C."/>
            <person name="Gezzard T."/>
            <person name="Schaap P."/>
        </authorList>
    </citation>
    <scope>NUCLEOTIDE SEQUENCE</scope>
</reference>
<protein>
    <recommendedName>
        <fullName evidence="13">2-oxoglutarate dehydrogenase, mitochondrial</fullName>
        <ecNumber evidence="5">1.2.4.2</ecNumber>
    </recommendedName>
    <alternativeName>
        <fullName evidence="14">2-oxoglutarate dehydrogenase complex component E1</fullName>
    </alternativeName>
</protein>
<dbReference type="GO" id="GO:0004591">
    <property type="term" value="F:oxoglutarate dehydrogenase (succinyl-transferring) activity"/>
    <property type="evidence" value="ECO:0007669"/>
    <property type="project" value="UniProtKB-EC"/>
</dbReference>
<proteinExistence type="inferred from homology"/>
<gene>
    <name evidence="18" type="primary">ogdh</name>
</gene>
<keyword evidence="11" id="KW-0496">Mitochondrion</keyword>
<dbReference type="Gene3D" id="3.40.50.970">
    <property type="match status" value="1"/>
</dbReference>
<dbReference type="GO" id="GO:0045252">
    <property type="term" value="C:oxoglutarate dehydrogenase complex"/>
    <property type="evidence" value="ECO:0007669"/>
    <property type="project" value="TreeGrafter"/>
</dbReference>
<dbReference type="PANTHER" id="PTHR23152">
    <property type="entry name" value="2-OXOGLUTARATE DEHYDROGENASE"/>
    <property type="match status" value="1"/>
</dbReference>
<feature type="region of interest" description="Disordered" evidence="16">
    <location>
        <begin position="105"/>
        <end position="129"/>
    </location>
</feature>
<dbReference type="InterPro" id="IPR032106">
    <property type="entry name" value="2-oxogl_dehyd_N"/>
</dbReference>
<evidence type="ECO:0000256" key="2">
    <source>
        <dbReference type="ARBA" id="ARBA00001964"/>
    </source>
</evidence>
<evidence type="ECO:0000256" key="13">
    <source>
        <dbReference type="ARBA" id="ARBA00040267"/>
    </source>
</evidence>
<keyword evidence="8" id="KW-0809">Transit peptide</keyword>
<dbReference type="FunFam" id="3.40.50.12470:FF:000003">
    <property type="entry name" value="2-oxoglutarate dehydrogenase E1 component"/>
    <property type="match status" value="1"/>
</dbReference>
<evidence type="ECO:0000259" key="17">
    <source>
        <dbReference type="SMART" id="SM00861"/>
    </source>
</evidence>
<dbReference type="InterPro" id="IPR031717">
    <property type="entry name" value="ODO-1/KGD_C"/>
</dbReference>
<comment type="function">
    <text evidence="12">The 2-oxoglutarate dehydrogenase complex catalyzes the overall conversion of 2-oxoglutarate to succinyl-CoA and CO(2). It contains multiple copies of three enzymatic components: 2-oxoglutarate dehydrogenase (E1), dihydrolipoamide succinyltransferase (E2) and lipoamide dehydrogenase (E3).</text>
</comment>
<comment type="catalytic activity">
    <reaction evidence="15">
        <text>N(6)-[(R)-lipoyl]-L-lysyl-[protein] + 2-oxoglutarate + H(+) = N(6)-[(R)-S(8)-succinyldihydrolipoyl]-L-lysyl-[protein] + CO2</text>
        <dbReference type="Rhea" id="RHEA:12188"/>
        <dbReference type="Rhea" id="RHEA-COMP:10474"/>
        <dbReference type="Rhea" id="RHEA-COMP:20092"/>
        <dbReference type="ChEBI" id="CHEBI:15378"/>
        <dbReference type="ChEBI" id="CHEBI:16526"/>
        <dbReference type="ChEBI" id="CHEBI:16810"/>
        <dbReference type="ChEBI" id="CHEBI:83099"/>
        <dbReference type="ChEBI" id="CHEBI:83120"/>
        <dbReference type="EC" id="1.2.4.2"/>
    </reaction>
</comment>
<dbReference type="SMART" id="SM00861">
    <property type="entry name" value="Transket_pyr"/>
    <property type="match status" value="1"/>
</dbReference>
<comment type="subcellular location">
    <subcellularLocation>
        <location evidence="3">Mitochondrion</location>
    </subcellularLocation>
</comment>
<dbReference type="GO" id="GO:0046872">
    <property type="term" value="F:metal ion binding"/>
    <property type="evidence" value="ECO:0007669"/>
    <property type="project" value="UniProtKB-KW"/>
</dbReference>
<dbReference type="Gene3D" id="3.40.50.11610">
    <property type="entry name" value="Multifunctional 2-oxoglutarate metabolism enzyme, C-terminal domain"/>
    <property type="match status" value="1"/>
</dbReference>